<keyword evidence="3" id="KW-1185">Reference proteome</keyword>
<reference evidence="2 3" key="1">
    <citation type="journal article" date="2019" name="G3 (Bethesda)">
        <title>Sequencing of a Wild Apple (Malus baccata) Genome Unravels the Differences Between Cultivated and Wild Apple Species Regarding Disease Resistance and Cold Tolerance.</title>
        <authorList>
            <person name="Chen X."/>
        </authorList>
    </citation>
    <scope>NUCLEOTIDE SEQUENCE [LARGE SCALE GENOMIC DNA]</scope>
    <source>
        <strain evidence="3">cv. Shandingzi</strain>
        <tissue evidence="2">Leaves</tissue>
    </source>
</reference>
<protein>
    <submittedName>
        <fullName evidence="2">Uncharacterized protein</fullName>
    </submittedName>
</protein>
<evidence type="ECO:0000313" key="3">
    <source>
        <dbReference type="Proteomes" id="UP000315295"/>
    </source>
</evidence>
<feature type="compositionally biased region" description="Low complexity" evidence="1">
    <location>
        <begin position="192"/>
        <end position="203"/>
    </location>
</feature>
<accession>A0A540KG12</accession>
<feature type="region of interest" description="Disordered" evidence="1">
    <location>
        <begin position="192"/>
        <end position="217"/>
    </location>
</feature>
<dbReference type="Proteomes" id="UP000315295">
    <property type="component" value="Unassembled WGS sequence"/>
</dbReference>
<dbReference type="AlphaFoldDB" id="A0A540KG12"/>
<feature type="compositionally biased region" description="Polar residues" evidence="1">
    <location>
        <begin position="39"/>
        <end position="51"/>
    </location>
</feature>
<proteinExistence type="predicted"/>
<gene>
    <name evidence="2" type="ORF">C1H46_041295</name>
</gene>
<name>A0A540KG12_MALBA</name>
<dbReference type="EMBL" id="VIEB01001322">
    <property type="protein sequence ID" value="TQD73166.1"/>
    <property type="molecule type" value="Genomic_DNA"/>
</dbReference>
<sequence length="244" mass="26955">MDHLSVGPEVSQALVSSASSVALLVSTRCGHRRPRTPDMPSTSTTDASGSQKVFGKSKKNTRGPCRQLKMARITQVTNGHITMRYNEQHRGAPTAEQISALAHDIGHVIRTYCPMQWKSWKVMLDQVRTKVRTLLSTNDNFEDINNDMLAYGGSKFPEIDVFSDVYVRLGDELAKSLHLDVTDCTSPQSVWHSSPGFSSSSTSKPFQPEHGHTSAPLTSELVNNLKTFQPPPQDDHVDYAALFS</sequence>
<evidence type="ECO:0000313" key="2">
    <source>
        <dbReference type="EMBL" id="TQD73166.1"/>
    </source>
</evidence>
<organism evidence="2 3">
    <name type="scientific">Malus baccata</name>
    <name type="common">Siberian crab apple</name>
    <name type="synonym">Pyrus baccata</name>
    <dbReference type="NCBI Taxonomy" id="106549"/>
    <lineage>
        <taxon>Eukaryota</taxon>
        <taxon>Viridiplantae</taxon>
        <taxon>Streptophyta</taxon>
        <taxon>Embryophyta</taxon>
        <taxon>Tracheophyta</taxon>
        <taxon>Spermatophyta</taxon>
        <taxon>Magnoliopsida</taxon>
        <taxon>eudicotyledons</taxon>
        <taxon>Gunneridae</taxon>
        <taxon>Pentapetalae</taxon>
        <taxon>rosids</taxon>
        <taxon>fabids</taxon>
        <taxon>Rosales</taxon>
        <taxon>Rosaceae</taxon>
        <taxon>Amygdaloideae</taxon>
        <taxon>Maleae</taxon>
        <taxon>Malus</taxon>
    </lineage>
</organism>
<feature type="region of interest" description="Disordered" evidence="1">
    <location>
        <begin position="27"/>
        <end position="62"/>
    </location>
</feature>
<evidence type="ECO:0000256" key="1">
    <source>
        <dbReference type="SAM" id="MobiDB-lite"/>
    </source>
</evidence>
<comment type="caution">
    <text evidence="2">The sequence shown here is derived from an EMBL/GenBank/DDBJ whole genome shotgun (WGS) entry which is preliminary data.</text>
</comment>